<gene>
    <name evidence="8" type="ORF">ASN18_0911</name>
</gene>
<evidence type="ECO:0000256" key="7">
    <source>
        <dbReference type="SAM" id="Phobius"/>
    </source>
</evidence>
<feature type="transmembrane region" description="Helical" evidence="7">
    <location>
        <begin position="336"/>
        <end position="354"/>
    </location>
</feature>
<organism evidence="8 9">
    <name type="scientific">Candidatus Magnetominusculus xianensis</name>
    <dbReference type="NCBI Taxonomy" id="1748249"/>
    <lineage>
        <taxon>Bacteria</taxon>
        <taxon>Pseudomonadati</taxon>
        <taxon>Nitrospirota</taxon>
        <taxon>Nitrospiria</taxon>
        <taxon>Nitrospirales</taxon>
        <taxon>Nitrospiraceae</taxon>
        <taxon>Candidatus Magnetominusculus</taxon>
    </lineage>
</organism>
<feature type="transmembrane region" description="Helical" evidence="7">
    <location>
        <begin position="289"/>
        <end position="315"/>
    </location>
</feature>
<feature type="transmembrane region" description="Helical" evidence="7">
    <location>
        <begin position="54"/>
        <end position="72"/>
    </location>
</feature>
<evidence type="ECO:0000256" key="5">
    <source>
        <dbReference type="ARBA" id="ARBA00022989"/>
    </source>
</evidence>
<evidence type="ECO:0000313" key="9">
    <source>
        <dbReference type="Proteomes" id="UP000060487"/>
    </source>
</evidence>
<feature type="transmembrane region" description="Helical" evidence="7">
    <location>
        <begin position="248"/>
        <end position="269"/>
    </location>
</feature>
<dbReference type="NCBIfam" id="NF037982">
    <property type="entry name" value="Nramp_1"/>
    <property type="match status" value="1"/>
</dbReference>
<dbReference type="PANTHER" id="PTHR11706:SF33">
    <property type="entry name" value="NATURAL RESISTANCE-ASSOCIATED MACROPHAGE PROTEIN 2"/>
    <property type="match status" value="1"/>
</dbReference>
<dbReference type="EMBL" id="LNQR01000032">
    <property type="protein sequence ID" value="KWT91087.1"/>
    <property type="molecule type" value="Genomic_DNA"/>
</dbReference>
<feature type="transmembrane region" description="Helical" evidence="7">
    <location>
        <begin position="21"/>
        <end position="39"/>
    </location>
</feature>
<dbReference type="Pfam" id="PF01566">
    <property type="entry name" value="Nramp"/>
    <property type="match status" value="1"/>
</dbReference>
<comment type="subcellular location">
    <subcellularLocation>
        <location evidence="1">Membrane</location>
        <topology evidence="1">Multi-pass membrane protein</topology>
    </subcellularLocation>
</comment>
<feature type="transmembrane region" description="Helical" evidence="7">
    <location>
        <begin position="360"/>
        <end position="382"/>
    </location>
</feature>
<accession>A0ABR5SHC5</accession>
<feature type="transmembrane region" description="Helical" evidence="7">
    <location>
        <begin position="199"/>
        <end position="218"/>
    </location>
</feature>
<dbReference type="Proteomes" id="UP000060487">
    <property type="component" value="Unassembled WGS sequence"/>
</dbReference>
<dbReference type="InterPro" id="IPR001046">
    <property type="entry name" value="NRAMP_fam"/>
</dbReference>
<feature type="transmembrane region" description="Helical" evidence="7">
    <location>
        <begin position="102"/>
        <end position="126"/>
    </location>
</feature>
<dbReference type="PANTHER" id="PTHR11706">
    <property type="entry name" value="SOLUTE CARRIER PROTEIN FAMILY 11 MEMBER"/>
    <property type="match status" value="1"/>
</dbReference>
<name>A0ABR5SHC5_9BACT</name>
<evidence type="ECO:0000256" key="3">
    <source>
        <dbReference type="ARBA" id="ARBA00022692"/>
    </source>
</evidence>
<evidence type="ECO:0000256" key="4">
    <source>
        <dbReference type="ARBA" id="ARBA00022847"/>
    </source>
</evidence>
<feature type="transmembrane region" description="Helical" evidence="7">
    <location>
        <begin position="157"/>
        <end position="179"/>
    </location>
</feature>
<dbReference type="PRINTS" id="PR00447">
    <property type="entry name" value="NATRESASSCMP"/>
</dbReference>
<keyword evidence="4" id="KW-0769">Symport</keyword>
<evidence type="ECO:0000256" key="2">
    <source>
        <dbReference type="ARBA" id="ARBA00022448"/>
    </source>
</evidence>
<comment type="caution">
    <text evidence="8">The sequence shown here is derived from an EMBL/GenBank/DDBJ whole genome shotgun (WGS) entry which is preliminary data.</text>
</comment>
<keyword evidence="3 7" id="KW-0812">Transmembrane</keyword>
<sequence length="422" mass="45223">MKKDADSTESTRPLNGKPSKTLEILKYIGPGLFVTVGFIDPGNWATNMSAGADYGYKLLWVVTLSTAMLILLQHNAAHLGIATGLCIAEGAGKYFSRLTAKLFIGTAMLASVATALAEVLGAAIGLQMLFKIPIAVGAVITMIFSALMLISNSYKRLEMWIMGFVSIIGISFIFELTLIDIKWDEAIKGCFIPQFPTGSIAIIMGVLGAVVMPHNLFLHSEVIQSRQWNLKGEEVINKQLKYEFLDTITAMLIGWAINSAMMLVAASVFNTNGISVTELQQAQATLKPLVGNAAAVVFALALLASGLASSTTAAMAGGSILGGLYQKPLEITDTHTRIGVGITLCGALIIIFLLKDPFKGLIWSQIALSVQLPWTVFGLVYLTSSKKVMGKYVNSTRNKISLFIVAAIVTALNVILIIDTIK</sequence>
<protein>
    <submittedName>
        <fullName evidence="8">Manganese transport protein MntH</fullName>
    </submittedName>
</protein>
<feature type="transmembrane region" description="Helical" evidence="7">
    <location>
        <begin position="402"/>
        <end position="421"/>
    </location>
</feature>
<evidence type="ECO:0000256" key="1">
    <source>
        <dbReference type="ARBA" id="ARBA00004141"/>
    </source>
</evidence>
<keyword evidence="5 7" id="KW-1133">Transmembrane helix</keyword>
<proteinExistence type="predicted"/>
<reference evidence="8 9" key="1">
    <citation type="submission" date="2015-11" db="EMBL/GenBank/DDBJ databases">
        <authorList>
            <person name="Lin W."/>
        </authorList>
    </citation>
    <scope>NUCLEOTIDE SEQUENCE [LARGE SCALE GENOMIC DNA]</scope>
    <source>
        <strain evidence="8 9">HCH-1</strain>
    </source>
</reference>
<feature type="transmembrane region" description="Helical" evidence="7">
    <location>
        <begin position="132"/>
        <end position="150"/>
    </location>
</feature>
<keyword evidence="6 7" id="KW-0472">Membrane</keyword>
<keyword evidence="2" id="KW-0813">Transport</keyword>
<evidence type="ECO:0000313" key="8">
    <source>
        <dbReference type="EMBL" id="KWT91087.1"/>
    </source>
</evidence>
<evidence type="ECO:0000256" key="6">
    <source>
        <dbReference type="ARBA" id="ARBA00023136"/>
    </source>
</evidence>
<keyword evidence="9" id="KW-1185">Reference proteome</keyword>